<dbReference type="PANTHER" id="PTHR42951">
    <property type="entry name" value="METALLO-BETA-LACTAMASE DOMAIN-CONTAINING"/>
    <property type="match status" value="1"/>
</dbReference>
<dbReference type="EC" id="3.5.2.6" evidence="6"/>
<evidence type="ECO:0000256" key="1">
    <source>
        <dbReference type="ARBA" id="ARBA00001526"/>
    </source>
</evidence>
<dbReference type="SMART" id="SM00849">
    <property type="entry name" value="Lactamase_B"/>
    <property type="match status" value="1"/>
</dbReference>
<keyword evidence="12" id="KW-0046">Antibiotic resistance</keyword>
<dbReference type="NCBIfam" id="NF033088">
    <property type="entry name" value="bla_subclass_B1"/>
    <property type="match status" value="1"/>
</dbReference>
<evidence type="ECO:0000313" key="16">
    <source>
        <dbReference type="Proteomes" id="UP000245667"/>
    </source>
</evidence>
<dbReference type="PANTHER" id="PTHR42951:SF4">
    <property type="entry name" value="ACYL-COENZYME A THIOESTERASE MBLAC2"/>
    <property type="match status" value="1"/>
</dbReference>
<comment type="subcellular location">
    <subcellularLocation>
        <location evidence="3">Periplasm</location>
    </subcellularLocation>
</comment>
<reference evidence="15 16" key="1">
    <citation type="submission" date="2018-05" db="EMBL/GenBank/DDBJ databases">
        <title>Genomic Encyclopedia of Archaeal and Bacterial Type Strains, Phase II (KMG-II): from individual species to whole genera.</title>
        <authorList>
            <person name="Goeker M."/>
        </authorList>
    </citation>
    <scope>NUCLEOTIDE SEQUENCE [LARGE SCALE GENOMIC DNA]</scope>
    <source>
        <strain evidence="15 16">DSM 23514</strain>
    </source>
</reference>
<dbReference type="Proteomes" id="UP000651837">
    <property type="component" value="Unassembled WGS sequence"/>
</dbReference>
<dbReference type="Gene3D" id="3.60.15.10">
    <property type="entry name" value="Ribonuclease Z/Hydroxyacylglutathione hydrolase-like"/>
    <property type="match status" value="1"/>
</dbReference>
<proteinExistence type="inferred from homology"/>
<protein>
    <recommendedName>
        <fullName evidence="6">beta-lactamase</fullName>
        <ecNumber evidence="6">3.5.2.6</ecNumber>
    </recommendedName>
</protein>
<dbReference type="SUPFAM" id="SSF56281">
    <property type="entry name" value="Metallo-hydrolase/oxidoreductase"/>
    <property type="match status" value="1"/>
</dbReference>
<evidence type="ECO:0000256" key="7">
    <source>
        <dbReference type="ARBA" id="ARBA00022723"/>
    </source>
</evidence>
<dbReference type="GO" id="GO:0008270">
    <property type="term" value="F:zinc ion binding"/>
    <property type="evidence" value="ECO:0007669"/>
    <property type="project" value="InterPro"/>
</dbReference>
<evidence type="ECO:0000256" key="11">
    <source>
        <dbReference type="ARBA" id="ARBA00022833"/>
    </source>
</evidence>
<keyword evidence="8" id="KW-0732">Signal</keyword>
<evidence type="ECO:0000256" key="6">
    <source>
        <dbReference type="ARBA" id="ARBA00012865"/>
    </source>
</evidence>
<evidence type="ECO:0000256" key="2">
    <source>
        <dbReference type="ARBA" id="ARBA00001947"/>
    </source>
</evidence>
<dbReference type="Pfam" id="PF00753">
    <property type="entry name" value="Lactamase_B"/>
    <property type="match status" value="1"/>
</dbReference>
<dbReference type="NCBIfam" id="NF012229">
    <property type="entry name" value="bla_class_B_core"/>
    <property type="match status" value="1"/>
</dbReference>
<dbReference type="InterPro" id="IPR050855">
    <property type="entry name" value="NDM-1-like"/>
</dbReference>
<keyword evidence="10 14" id="KW-0378">Hydrolase</keyword>
<sequence length="245" mass="26913">MKVKEILFPIFLIFFIGARSQNSTHTNYESEHLKIQKLTGHTYVHISYLETQDYGKVPCNGMIVIDGGQALVVDTPTNDVASAELINWLGNQKGVAVKAVVATHFHDDCLGGLHVFHKRGIPSYAYQKTIDLAKQADLAVPQNAFDSDVALTVGQKELKCGFIGEGHTKDNIVCYYPNEKVLFGGCLIKSEGAGKGYLGDANLHEWSNTVESLKHKYPDVEVVIPGHGNTGGMGLLDYTIQMFKE</sequence>
<dbReference type="EMBL" id="JACWLN010000001">
    <property type="protein sequence ID" value="MBD1259367.1"/>
    <property type="molecule type" value="Genomic_DNA"/>
</dbReference>
<dbReference type="GO" id="GO:0046677">
    <property type="term" value="P:response to antibiotic"/>
    <property type="evidence" value="ECO:0007669"/>
    <property type="project" value="UniProtKB-KW"/>
</dbReference>
<dbReference type="GO" id="GO:0017001">
    <property type="term" value="P:antibiotic catabolic process"/>
    <property type="evidence" value="ECO:0007669"/>
    <property type="project" value="InterPro"/>
</dbReference>
<keyword evidence="9" id="KW-0574">Periplasm</keyword>
<name>A0A316E6E0_9FLAO</name>
<feature type="domain" description="Metallo-beta-lactamase" evidence="13">
    <location>
        <begin position="58"/>
        <end position="227"/>
    </location>
</feature>
<comment type="subunit">
    <text evidence="5">Monomer.</text>
</comment>
<evidence type="ECO:0000313" key="17">
    <source>
        <dbReference type="Proteomes" id="UP000651837"/>
    </source>
</evidence>
<dbReference type="InterPro" id="IPR058199">
    <property type="entry name" value="BlaB//VIM/IMP-1"/>
</dbReference>
<dbReference type="Proteomes" id="UP000245667">
    <property type="component" value="Unassembled WGS sequence"/>
</dbReference>
<evidence type="ECO:0000256" key="12">
    <source>
        <dbReference type="ARBA" id="ARBA00023251"/>
    </source>
</evidence>
<dbReference type="InterPro" id="IPR001279">
    <property type="entry name" value="Metallo-B-lactamas"/>
</dbReference>
<keyword evidence="7" id="KW-0479">Metal-binding</keyword>
<dbReference type="GO" id="GO:0042597">
    <property type="term" value="C:periplasmic space"/>
    <property type="evidence" value="ECO:0007669"/>
    <property type="project" value="UniProtKB-SubCell"/>
</dbReference>
<dbReference type="CDD" id="cd16302">
    <property type="entry name" value="CcrA-like_MBL-B1"/>
    <property type="match status" value="1"/>
</dbReference>
<evidence type="ECO:0000256" key="8">
    <source>
        <dbReference type="ARBA" id="ARBA00022729"/>
    </source>
</evidence>
<reference evidence="14 17" key="2">
    <citation type="submission" date="2020-07" db="EMBL/GenBank/DDBJ databases">
        <title>The draft genome sequence of Maribacter polysiphoniae KCTC 22021.</title>
        <authorList>
            <person name="Mu L."/>
        </authorList>
    </citation>
    <scope>NUCLEOTIDE SEQUENCE [LARGE SCALE GENOMIC DNA]</scope>
    <source>
        <strain evidence="14 17">KCTC 22021</strain>
    </source>
</reference>
<evidence type="ECO:0000256" key="3">
    <source>
        <dbReference type="ARBA" id="ARBA00004418"/>
    </source>
</evidence>
<dbReference type="RefSeq" id="WP_109649455.1">
    <property type="nucleotide sequence ID" value="NZ_JACWLN010000001.1"/>
</dbReference>
<evidence type="ECO:0000256" key="4">
    <source>
        <dbReference type="ARBA" id="ARBA00005250"/>
    </source>
</evidence>
<dbReference type="InterPro" id="IPR036866">
    <property type="entry name" value="RibonucZ/Hydroxyglut_hydro"/>
</dbReference>
<evidence type="ECO:0000256" key="9">
    <source>
        <dbReference type="ARBA" id="ARBA00022764"/>
    </source>
</evidence>
<organism evidence="15 16">
    <name type="scientific">Maribacter polysiphoniae</name>
    <dbReference type="NCBI Taxonomy" id="429344"/>
    <lineage>
        <taxon>Bacteria</taxon>
        <taxon>Pseudomonadati</taxon>
        <taxon>Bacteroidota</taxon>
        <taxon>Flavobacteriia</taxon>
        <taxon>Flavobacteriales</taxon>
        <taxon>Flavobacteriaceae</taxon>
        <taxon>Maribacter</taxon>
    </lineage>
</organism>
<keyword evidence="11" id="KW-0862">Zinc</keyword>
<gene>
    <name evidence="14" type="primary">bla</name>
    <name evidence="14" type="ORF">HZY62_02110</name>
    <name evidence="15" type="ORF">LX92_01297</name>
</gene>
<evidence type="ECO:0000313" key="15">
    <source>
        <dbReference type="EMBL" id="PWK24929.1"/>
    </source>
</evidence>
<dbReference type="PROSITE" id="PS00744">
    <property type="entry name" value="BETA_LACTAMASE_B_2"/>
    <property type="match status" value="1"/>
</dbReference>
<dbReference type="AlphaFoldDB" id="A0A316E6E0"/>
<dbReference type="GO" id="GO:0008800">
    <property type="term" value="F:beta-lactamase activity"/>
    <property type="evidence" value="ECO:0007669"/>
    <property type="project" value="UniProtKB-EC"/>
</dbReference>
<evidence type="ECO:0000256" key="10">
    <source>
        <dbReference type="ARBA" id="ARBA00022801"/>
    </source>
</evidence>
<evidence type="ECO:0000256" key="5">
    <source>
        <dbReference type="ARBA" id="ARBA00011245"/>
    </source>
</evidence>
<dbReference type="InterPro" id="IPR001018">
    <property type="entry name" value="Beta-lactamase_class-B_CS"/>
</dbReference>
<dbReference type="EMBL" id="QGGQ01000002">
    <property type="protein sequence ID" value="PWK24929.1"/>
    <property type="molecule type" value="Genomic_DNA"/>
</dbReference>
<evidence type="ECO:0000313" key="14">
    <source>
        <dbReference type="EMBL" id="MBD1259367.1"/>
    </source>
</evidence>
<comment type="catalytic activity">
    <reaction evidence="1">
        <text>a beta-lactam + H2O = a substituted beta-amino acid</text>
        <dbReference type="Rhea" id="RHEA:20401"/>
        <dbReference type="ChEBI" id="CHEBI:15377"/>
        <dbReference type="ChEBI" id="CHEBI:35627"/>
        <dbReference type="ChEBI" id="CHEBI:140347"/>
        <dbReference type="EC" id="3.5.2.6"/>
    </reaction>
</comment>
<accession>A0A316E6E0</accession>
<keyword evidence="17" id="KW-1185">Reference proteome</keyword>
<comment type="similarity">
    <text evidence="4">Belongs to the metallo-beta-lactamase superfamily. Class-B beta-lactamase family.</text>
</comment>
<comment type="cofactor">
    <cofactor evidence="2">
        <name>Zn(2+)</name>
        <dbReference type="ChEBI" id="CHEBI:29105"/>
    </cofactor>
</comment>
<dbReference type="OrthoDB" id="9769598at2"/>
<evidence type="ECO:0000259" key="13">
    <source>
        <dbReference type="SMART" id="SM00849"/>
    </source>
</evidence>
<comment type="caution">
    <text evidence="15">The sequence shown here is derived from an EMBL/GenBank/DDBJ whole genome shotgun (WGS) entry which is preliminary data.</text>
</comment>